<dbReference type="EMBL" id="JBHUDB010000027">
    <property type="protein sequence ID" value="MFD1572477.1"/>
    <property type="molecule type" value="Genomic_DNA"/>
</dbReference>
<dbReference type="Pfam" id="PF02518">
    <property type="entry name" value="HATPase_c"/>
    <property type="match status" value="1"/>
</dbReference>
<dbReference type="InterPro" id="IPR003594">
    <property type="entry name" value="HATPase_dom"/>
</dbReference>
<keyword evidence="5 9" id="KW-0418">Kinase</keyword>
<keyword evidence="3" id="KW-0808">Transferase</keyword>
<dbReference type="InterPro" id="IPR036097">
    <property type="entry name" value="HisK_dim/P_sf"/>
</dbReference>
<evidence type="ECO:0000256" key="7">
    <source>
        <dbReference type="ARBA" id="ARBA00023012"/>
    </source>
</evidence>
<dbReference type="InterPro" id="IPR005467">
    <property type="entry name" value="His_kinase_dom"/>
</dbReference>
<keyword evidence="6" id="KW-0067">ATP-binding</keyword>
<dbReference type="Gene3D" id="3.30.450.40">
    <property type="match status" value="1"/>
</dbReference>
<name>A0ABD6C6K1_9EURY</name>
<evidence type="ECO:0000313" key="9">
    <source>
        <dbReference type="EMBL" id="MFD1572477.1"/>
    </source>
</evidence>
<comment type="catalytic activity">
    <reaction evidence="1">
        <text>ATP + protein L-histidine = ADP + protein N-phospho-L-histidine.</text>
        <dbReference type="EC" id="2.7.13.3"/>
    </reaction>
</comment>
<dbReference type="GO" id="GO:0004673">
    <property type="term" value="F:protein histidine kinase activity"/>
    <property type="evidence" value="ECO:0007669"/>
    <property type="project" value="UniProtKB-EC"/>
</dbReference>
<dbReference type="InterPro" id="IPR003661">
    <property type="entry name" value="HisK_dim/P_dom"/>
</dbReference>
<evidence type="ECO:0000256" key="4">
    <source>
        <dbReference type="ARBA" id="ARBA00022741"/>
    </source>
</evidence>
<dbReference type="AlphaFoldDB" id="A0ABD6C6K1"/>
<dbReference type="InterPro" id="IPR029016">
    <property type="entry name" value="GAF-like_dom_sf"/>
</dbReference>
<evidence type="ECO:0000256" key="5">
    <source>
        <dbReference type="ARBA" id="ARBA00022777"/>
    </source>
</evidence>
<dbReference type="Pfam" id="PF00512">
    <property type="entry name" value="HisKA"/>
    <property type="match status" value="1"/>
</dbReference>
<dbReference type="SMART" id="SM00388">
    <property type="entry name" value="HisKA"/>
    <property type="match status" value="1"/>
</dbReference>
<dbReference type="InterPro" id="IPR050351">
    <property type="entry name" value="BphY/WalK/GraS-like"/>
</dbReference>
<comment type="caution">
    <text evidence="9">The sequence shown here is derived from an EMBL/GenBank/DDBJ whole genome shotgun (WGS) entry which is preliminary data.</text>
</comment>
<accession>A0ABD6C6K1</accession>
<proteinExistence type="predicted"/>
<keyword evidence="7" id="KW-0902">Two-component regulatory system</keyword>
<dbReference type="PROSITE" id="PS50109">
    <property type="entry name" value="HIS_KIN"/>
    <property type="match status" value="1"/>
</dbReference>
<keyword evidence="10" id="KW-1185">Reference proteome</keyword>
<gene>
    <name evidence="9" type="ORF">ACFR9T_18195</name>
</gene>
<evidence type="ECO:0000259" key="8">
    <source>
        <dbReference type="PROSITE" id="PS50109"/>
    </source>
</evidence>
<dbReference type="PANTHER" id="PTHR42878">
    <property type="entry name" value="TWO-COMPONENT HISTIDINE KINASE"/>
    <property type="match status" value="1"/>
</dbReference>
<sequence length="532" mass="58690">MHRRSVVTFVGDDPGVRDCVGRAIESAWGGSRVPKYRNLGTTELTGTGIDKDEPFLLTDACGIVTTGRAVANDSVAEELARMPEGVPVIVVLEESTTDAFRSVLRVSPSDVITQADLGDQIEDDDAGTDLFARRLAENISPRRIRFRIGDADRLRAVLLDAGSTLMSTRTDEVDTKITWTMANVGEHAEVDRIVCYLRDGDTFDPRYVWCPDGCDTARRSLDEFPQSNSLATFENVVHSSVQLESEDRPDGWEQTAHETQGEPPATVHIPLVADWELIGVLSLETDAWRTWIEEEVDLYRTFADLIAYTIARNERRLELRQRTEQLEQFSSVVSHDIRNPLNVLSGYLDMIDDDVSPSTHGPMDRAVTRMETLLDNLLMLAKRGETIGKTEPTPVCQVAEDAWTSIRAPRATLTIIDEIGDVEADPLRLRQLFENLFRNAVEHAGPRVDIEIGPRDVADGVGMFIADDGPGVPVDEDDSIFDSGVSIADSSGIGLAIVDRIVDAHGWDLDVYNDDGAVFDISFGAETTAKFA</sequence>
<dbReference type="InterPro" id="IPR036890">
    <property type="entry name" value="HATPase_C_sf"/>
</dbReference>
<dbReference type="GO" id="GO:0000160">
    <property type="term" value="P:phosphorelay signal transduction system"/>
    <property type="evidence" value="ECO:0007669"/>
    <property type="project" value="UniProtKB-KW"/>
</dbReference>
<dbReference type="SUPFAM" id="SSF47384">
    <property type="entry name" value="Homodimeric domain of signal transducing histidine kinase"/>
    <property type="match status" value="1"/>
</dbReference>
<dbReference type="SUPFAM" id="SSF55874">
    <property type="entry name" value="ATPase domain of HSP90 chaperone/DNA topoisomerase II/histidine kinase"/>
    <property type="match status" value="1"/>
</dbReference>
<dbReference type="PANTHER" id="PTHR42878:SF7">
    <property type="entry name" value="SENSOR HISTIDINE KINASE GLRK"/>
    <property type="match status" value="1"/>
</dbReference>
<evidence type="ECO:0000313" key="10">
    <source>
        <dbReference type="Proteomes" id="UP001597185"/>
    </source>
</evidence>
<dbReference type="SMART" id="SM00065">
    <property type="entry name" value="GAF"/>
    <property type="match status" value="1"/>
</dbReference>
<evidence type="ECO:0000256" key="2">
    <source>
        <dbReference type="ARBA" id="ARBA00012438"/>
    </source>
</evidence>
<dbReference type="GO" id="GO:0005524">
    <property type="term" value="F:ATP binding"/>
    <property type="evidence" value="ECO:0007669"/>
    <property type="project" value="UniProtKB-KW"/>
</dbReference>
<dbReference type="InterPro" id="IPR003018">
    <property type="entry name" value="GAF"/>
</dbReference>
<dbReference type="EC" id="2.7.13.3" evidence="2"/>
<dbReference type="SMART" id="SM00387">
    <property type="entry name" value="HATPase_c"/>
    <property type="match status" value="1"/>
</dbReference>
<protein>
    <recommendedName>
        <fullName evidence="2">histidine kinase</fullName>
        <ecNumber evidence="2">2.7.13.3</ecNumber>
    </recommendedName>
</protein>
<dbReference type="Pfam" id="PF01590">
    <property type="entry name" value="GAF"/>
    <property type="match status" value="1"/>
</dbReference>
<evidence type="ECO:0000256" key="1">
    <source>
        <dbReference type="ARBA" id="ARBA00000085"/>
    </source>
</evidence>
<feature type="domain" description="Histidine kinase" evidence="8">
    <location>
        <begin position="332"/>
        <end position="527"/>
    </location>
</feature>
<dbReference type="Gene3D" id="3.30.565.10">
    <property type="entry name" value="Histidine kinase-like ATPase, C-terminal domain"/>
    <property type="match status" value="1"/>
</dbReference>
<dbReference type="RefSeq" id="WP_256418585.1">
    <property type="nucleotide sequence ID" value="NZ_JANHDL010000007.1"/>
</dbReference>
<evidence type="ECO:0000256" key="3">
    <source>
        <dbReference type="ARBA" id="ARBA00022679"/>
    </source>
</evidence>
<dbReference type="CDD" id="cd00082">
    <property type="entry name" value="HisKA"/>
    <property type="match status" value="1"/>
</dbReference>
<keyword evidence="4" id="KW-0547">Nucleotide-binding</keyword>
<dbReference type="Gene3D" id="1.10.287.130">
    <property type="match status" value="1"/>
</dbReference>
<dbReference type="Proteomes" id="UP001597185">
    <property type="component" value="Unassembled WGS sequence"/>
</dbReference>
<dbReference type="SUPFAM" id="SSF55781">
    <property type="entry name" value="GAF domain-like"/>
    <property type="match status" value="1"/>
</dbReference>
<reference evidence="9 10" key="1">
    <citation type="journal article" date="2019" name="Int. J. Syst. Evol. Microbiol.">
        <title>The Global Catalogue of Microorganisms (GCM) 10K type strain sequencing project: providing services to taxonomists for standard genome sequencing and annotation.</title>
        <authorList>
            <consortium name="The Broad Institute Genomics Platform"/>
            <consortium name="The Broad Institute Genome Sequencing Center for Infectious Disease"/>
            <person name="Wu L."/>
            <person name="Ma J."/>
        </authorList>
    </citation>
    <scope>NUCLEOTIDE SEQUENCE [LARGE SCALE GENOMIC DNA]</scope>
    <source>
        <strain evidence="9 10">CGMCC 1.12689</strain>
    </source>
</reference>
<organism evidence="9 10">
    <name type="scientific">Halorubrum laminariae</name>
    <dbReference type="NCBI Taxonomy" id="1433523"/>
    <lineage>
        <taxon>Archaea</taxon>
        <taxon>Methanobacteriati</taxon>
        <taxon>Methanobacteriota</taxon>
        <taxon>Stenosarchaea group</taxon>
        <taxon>Halobacteria</taxon>
        <taxon>Halobacteriales</taxon>
        <taxon>Haloferacaceae</taxon>
        <taxon>Halorubrum</taxon>
    </lineage>
</organism>
<evidence type="ECO:0000256" key="6">
    <source>
        <dbReference type="ARBA" id="ARBA00022840"/>
    </source>
</evidence>